<dbReference type="EMBL" id="JAEHHL010000001">
    <property type="protein sequence ID" value="MBK0398243.1"/>
    <property type="molecule type" value="Genomic_DNA"/>
</dbReference>
<dbReference type="InterPro" id="IPR011044">
    <property type="entry name" value="Quino_amine_DH_bsu"/>
</dbReference>
<comment type="caution">
    <text evidence="1">The sequence shown here is derived from an EMBL/GenBank/DDBJ whole genome shotgun (WGS) entry which is preliminary data.</text>
</comment>
<dbReference type="InterPro" id="IPR015943">
    <property type="entry name" value="WD40/YVTN_repeat-like_dom_sf"/>
</dbReference>
<dbReference type="Gene3D" id="2.130.10.10">
    <property type="entry name" value="YVTN repeat-like/Quinoprotein amine dehydrogenase"/>
    <property type="match status" value="1"/>
</dbReference>
<dbReference type="AlphaFoldDB" id="A0A8J7M4V0"/>
<name>A0A8J7M4V0_9RHOB</name>
<sequence>MAAPGWAAAGAPAYLAAARSVDGAYRLAGLDASGAPIFELPLPGRGHAAAAHPLRPEAVAFARRPGAFALVIDCAAGHETARLDAPEGRHFYGHGAFSRDGAMLFTTENAYQTGEGRIGVWDARDGYRRIGEVASGGIGPHDICLTPDGSMLVVANGGIRTHPSSGREKLNLDTMRASLAYVRASDGALQAEARLPEALRLGSIRHLSVAPDGLVAAAMQWQGDPDEGVPLLAFHRPEWPGLLLAEAEPHVLARMKGYAGSVSFDAVGRAAAITSPRGGLALAWDRQGAQIAGWAREDVCGIASGAGAGWVATDGLGGVTLLDKDLAPIAASRAPGAWDNHLVGL</sequence>
<accession>A0A8J7M4V0</accession>
<dbReference type="RefSeq" id="WP_200607850.1">
    <property type="nucleotide sequence ID" value="NZ_JAEHHL010000001.1"/>
</dbReference>
<proteinExistence type="predicted"/>
<dbReference type="InterPro" id="IPR008311">
    <property type="entry name" value="UCP028101"/>
</dbReference>
<dbReference type="Proteomes" id="UP000655420">
    <property type="component" value="Unassembled WGS sequence"/>
</dbReference>
<gene>
    <name evidence="1" type="ORF">H0I76_03495</name>
</gene>
<evidence type="ECO:0000313" key="2">
    <source>
        <dbReference type="Proteomes" id="UP000655420"/>
    </source>
</evidence>
<dbReference type="PIRSF" id="PIRSF028101">
    <property type="entry name" value="UCP028101"/>
    <property type="match status" value="1"/>
</dbReference>
<protein>
    <submittedName>
        <fullName evidence="1">DUF1513 domain-containing protein</fullName>
    </submittedName>
</protein>
<reference evidence="1" key="1">
    <citation type="submission" date="2020-12" db="EMBL/GenBank/DDBJ databases">
        <title>Bacterial taxonomy.</title>
        <authorList>
            <person name="Pan X."/>
        </authorList>
    </citation>
    <scope>NUCLEOTIDE SEQUENCE</scope>
    <source>
        <strain evidence="1">M0105</strain>
    </source>
</reference>
<evidence type="ECO:0000313" key="1">
    <source>
        <dbReference type="EMBL" id="MBK0398243.1"/>
    </source>
</evidence>
<keyword evidence="2" id="KW-1185">Reference proteome</keyword>
<dbReference type="Pfam" id="PF07433">
    <property type="entry name" value="DUF1513"/>
    <property type="match status" value="1"/>
</dbReference>
<organism evidence="1 2">
    <name type="scientific">Thermohalobaculum xanthum</name>
    <dbReference type="NCBI Taxonomy" id="2753746"/>
    <lineage>
        <taxon>Bacteria</taxon>
        <taxon>Pseudomonadati</taxon>
        <taxon>Pseudomonadota</taxon>
        <taxon>Alphaproteobacteria</taxon>
        <taxon>Rhodobacterales</taxon>
        <taxon>Paracoccaceae</taxon>
        <taxon>Thermohalobaculum</taxon>
    </lineage>
</organism>
<dbReference type="SUPFAM" id="SSF50969">
    <property type="entry name" value="YVTN repeat-like/Quinoprotein amine dehydrogenase"/>
    <property type="match status" value="1"/>
</dbReference>